<organism evidence="1 2">
    <name type="scientific">Prorocentrum cordatum</name>
    <dbReference type="NCBI Taxonomy" id="2364126"/>
    <lineage>
        <taxon>Eukaryota</taxon>
        <taxon>Sar</taxon>
        <taxon>Alveolata</taxon>
        <taxon>Dinophyceae</taxon>
        <taxon>Prorocentrales</taxon>
        <taxon>Prorocentraceae</taxon>
        <taxon>Prorocentrum</taxon>
    </lineage>
</organism>
<gene>
    <name evidence="1" type="ORF">PCOR1329_LOCUS18809</name>
</gene>
<name>A0ABN9R9F5_9DINO</name>
<feature type="non-terminal residue" evidence="1">
    <location>
        <position position="1"/>
    </location>
</feature>
<evidence type="ECO:0000313" key="1">
    <source>
        <dbReference type="EMBL" id="CAK0815544.1"/>
    </source>
</evidence>
<feature type="non-terminal residue" evidence="1">
    <location>
        <position position="190"/>
    </location>
</feature>
<accession>A0ABN9R9F5</accession>
<proteinExistence type="predicted"/>
<keyword evidence="2" id="KW-1185">Reference proteome</keyword>
<evidence type="ECO:0000313" key="2">
    <source>
        <dbReference type="Proteomes" id="UP001189429"/>
    </source>
</evidence>
<protein>
    <submittedName>
        <fullName evidence="1">Uncharacterized protein</fullName>
    </submittedName>
</protein>
<dbReference type="EMBL" id="CAUYUJ010005947">
    <property type="protein sequence ID" value="CAK0815544.1"/>
    <property type="molecule type" value="Genomic_DNA"/>
</dbReference>
<reference evidence="1" key="1">
    <citation type="submission" date="2023-10" db="EMBL/GenBank/DDBJ databases">
        <authorList>
            <person name="Chen Y."/>
            <person name="Shah S."/>
            <person name="Dougan E. K."/>
            <person name="Thang M."/>
            <person name="Chan C."/>
        </authorList>
    </citation>
    <scope>NUCLEOTIDE SEQUENCE [LARGE SCALE GENOMIC DNA]</scope>
</reference>
<dbReference type="Proteomes" id="UP001189429">
    <property type="component" value="Unassembled WGS sequence"/>
</dbReference>
<sequence>ELRLDGEQLERGRRWAVAHGWAPYVTPCMRLSTGFPSAGVEISVRSHIKATQLPNPQGEVTFEIMPAWSVLIHVNCGLPGGLIVGSVCMEPTSATNYIYANLHCYRAPADRLNHLGLLFIHHRGRLEPGCDPLHEPPAELNYLDVVDNGTRQDTPTPGTQAQHGPGALHFALLTNVQSDLGHIYQLDLEQ</sequence>
<comment type="caution">
    <text evidence="1">The sequence shown here is derived from an EMBL/GenBank/DDBJ whole genome shotgun (WGS) entry which is preliminary data.</text>
</comment>